<feature type="domain" description="Transposase IS4-like" evidence="1">
    <location>
        <begin position="127"/>
        <end position="227"/>
    </location>
</feature>
<organism evidence="2 3">
    <name type="scientific">Legionella lytica</name>
    <dbReference type="NCBI Taxonomy" id="96232"/>
    <lineage>
        <taxon>Bacteria</taxon>
        <taxon>Pseudomonadati</taxon>
        <taxon>Pseudomonadota</taxon>
        <taxon>Gammaproteobacteria</taxon>
        <taxon>Legionellales</taxon>
        <taxon>Legionellaceae</taxon>
        <taxon>Legionella</taxon>
    </lineage>
</organism>
<dbReference type="Proteomes" id="UP001057474">
    <property type="component" value="Chromosome"/>
</dbReference>
<sequence length="263" mass="30109">MPEFSRQDQFLLTFGKNYIAHSGEKAELYCDEYDHQFEKRIETHAYHDYYYINANILSLLTHLPFLKAKKKPLLINEAILNPSTTSSLQKLLAQHDIDYVIASESDIGKKLDDECASVLIIDDALAHEQFLQTLNQIIPSNIKVTLITDAGFRTPWFRQVIGYGWDVIGRIYDGFSFQREGEKNWFSLKEIDFGGRGKARLLGKGKIRKKTKRVSGYVYTYKEKLSEQPHKKIATLPTKGNIATLIEMVGLYSVLLKKAPLLS</sequence>
<name>A0ABY4Y968_9GAMM</name>
<dbReference type="PANTHER" id="PTHR35404">
    <property type="entry name" value="TRANSPOSASE OF TN10"/>
    <property type="match status" value="1"/>
</dbReference>
<dbReference type="InterPro" id="IPR012337">
    <property type="entry name" value="RNaseH-like_sf"/>
</dbReference>
<dbReference type="SUPFAM" id="SSF53098">
    <property type="entry name" value="Ribonuclease H-like"/>
    <property type="match status" value="1"/>
</dbReference>
<protein>
    <submittedName>
        <fullName evidence="2">Transposase</fullName>
    </submittedName>
</protein>
<dbReference type="RefSeq" id="WP_252579935.1">
    <property type="nucleotide sequence ID" value="NZ_CP071527.1"/>
</dbReference>
<dbReference type="InterPro" id="IPR002559">
    <property type="entry name" value="Transposase_11"/>
</dbReference>
<evidence type="ECO:0000313" key="2">
    <source>
        <dbReference type="EMBL" id="USQ13634.1"/>
    </source>
</evidence>
<gene>
    <name evidence="2" type="ORF">J2N86_13275</name>
</gene>
<dbReference type="EMBL" id="CP071527">
    <property type="protein sequence ID" value="USQ13634.1"/>
    <property type="molecule type" value="Genomic_DNA"/>
</dbReference>
<proteinExistence type="predicted"/>
<dbReference type="PANTHER" id="PTHR35404:SF8">
    <property type="entry name" value="TRANSPOSASE OF TN10"/>
    <property type="match status" value="1"/>
</dbReference>
<reference evidence="2" key="1">
    <citation type="submission" date="2021-03" db="EMBL/GenBank/DDBJ databases">
        <title>Legionella lytica PCM 2298.</title>
        <authorList>
            <person name="Koper P."/>
        </authorList>
    </citation>
    <scope>NUCLEOTIDE SEQUENCE</scope>
    <source>
        <strain evidence="2">PCM 2298</strain>
    </source>
</reference>
<accession>A0ABY4Y968</accession>
<evidence type="ECO:0000259" key="1">
    <source>
        <dbReference type="Pfam" id="PF01609"/>
    </source>
</evidence>
<dbReference type="Pfam" id="PF01609">
    <property type="entry name" value="DDE_Tnp_1"/>
    <property type="match status" value="1"/>
</dbReference>
<evidence type="ECO:0000313" key="3">
    <source>
        <dbReference type="Proteomes" id="UP001057474"/>
    </source>
</evidence>
<keyword evidence="3" id="KW-1185">Reference proteome</keyword>